<keyword evidence="6" id="KW-1185">Reference proteome</keyword>
<evidence type="ECO:0000256" key="2">
    <source>
        <dbReference type="ARBA" id="ARBA00022771"/>
    </source>
</evidence>
<protein>
    <recommendedName>
        <fullName evidence="4">FLYWCH-type domain-containing protein</fullName>
    </recommendedName>
</protein>
<evidence type="ECO:0000256" key="3">
    <source>
        <dbReference type="ARBA" id="ARBA00022833"/>
    </source>
</evidence>
<evidence type="ECO:0000313" key="5">
    <source>
        <dbReference type="EMBL" id="CAK1543886.1"/>
    </source>
</evidence>
<dbReference type="Gene3D" id="2.20.25.240">
    <property type="match status" value="2"/>
</dbReference>
<dbReference type="InterPro" id="IPR007588">
    <property type="entry name" value="Znf_FLYWCH"/>
</dbReference>
<keyword evidence="3" id="KW-0862">Zinc</keyword>
<dbReference type="Pfam" id="PF04500">
    <property type="entry name" value="FLYWCH"/>
    <property type="match status" value="1"/>
</dbReference>
<name>A0AAV1J5U1_9NEOP</name>
<sequence length="112" mass="13402">MGGFWYKLDAVYRNKRRWTCARGCGARIHTIGKKIVFSELKHRCRDSRELVYTSGYPRLKLHGYVYRPHNAYRRQPKVLWYCAGRHKFQCSATAKTYFSKLMYAHGRHNHEC</sequence>
<dbReference type="GO" id="GO:0008270">
    <property type="term" value="F:zinc ion binding"/>
    <property type="evidence" value="ECO:0007669"/>
    <property type="project" value="UniProtKB-KW"/>
</dbReference>
<organism evidence="5 6">
    <name type="scientific">Leptosia nina</name>
    <dbReference type="NCBI Taxonomy" id="320188"/>
    <lineage>
        <taxon>Eukaryota</taxon>
        <taxon>Metazoa</taxon>
        <taxon>Ecdysozoa</taxon>
        <taxon>Arthropoda</taxon>
        <taxon>Hexapoda</taxon>
        <taxon>Insecta</taxon>
        <taxon>Pterygota</taxon>
        <taxon>Neoptera</taxon>
        <taxon>Endopterygota</taxon>
        <taxon>Lepidoptera</taxon>
        <taxon>Glossata</taxon>
        <taxon>Ditrysia</taxon>
        <taxon>Papilionoidea</taxon>
        <taxon>Pieridae</taxon>
        <taxon>Pierinae</taxon>
        <taxon>Leptosia</taxon>
    </lineage>
</organism>
<dbReference type="EMBL" id="CAVLEF010000005">
    <property type="protein sequence ID" value="CAK1543886.1"/>
    <property type="molecule type" value="Genomic_DNA"/>
</dbReference>
<keyword evidence="1" id="KW-0479">Metal-binding</keyword>
<evidence type="ECO:0000313" key="6">
    <source>
        <dbReference type="Proteomes" id="UP001497472"/>
    </source>
</evidence>
<evidence type="ECO:0000259" key="4">
    <source>
        <dbReference type="Pfam" id="PF04500"/>
    </source>
</evidence>
<feature type="domain" description="FLYWCH-type" evidence="4">
    <location>
        <begin position="54"/>
        <end position="110"/>
    </location>
</feature>
<reference evidence="5 6" key="1">
    <citation type="submission" date="2023-11" db="EMBL/GenBank/DDBJ databases">
        <authorList>
            <person name="Okamura Y."/>
        </authorList>
    </citation>
    <scope>NUCLEOTIDE SEQUENCE [LARGE SCALE GENOMIC DNA]</scope>
</reference>
<dbReference type="AlphaFoldDB" id="A0AAV1J5U1"/>
<keyword evidence="2" id="KW-0863">Zinc-finger</keyword>
<evidence type="ECO:0000256" key="1">
    <source>
        <dbReference type="ARBA" id="ARBA00022723"/>
    </source>
</evidence>
<gene>
    <name evidence="5" type="ORF">LNINA_LOCUS3676</name>
</gene>
<proteinExistence type="predicted"/>
<comment type="caution">
    <text evidence="5">The sequence shown here is derived from an EMBL/GenBank/DDBJ whole genome shotgun (WGS) entry which is preliminary data.</text>
</comment>
<accession>A0AAV1J5U1</accession>
<dbReference type="Proteomes" id="UP001497472">
    <property type="component" value="Unassembled WGS sequence"/>
</dbReference>